<keyword evidence="2" id="KW-1185">Reference proteome</keyword>
<reference evidence="1 2" key="2">
    <citation type="submission" date="2018-11" db="EMBL/GenBank/DDBJ databases">
        <authorList>
            <consortium name="Pathogen Informatics"/>
        </authorList>
    </citation>
    <scope>NUCLEOTIDE SEQUENCE [LARGE SCALE GENOMIC DNA]</scope>
</reference>
<dbReference type="Proteomes" id="UP000050794">
    <property type="component" value="Unassembled WGS sequence"/>
</dbReference>
<dbReference type="WBParaSite" id="TCNE_0001507601-mRNA-1">
    <property type="protein sequence ID" value="TCNE_0001507601-mRNA-1"/>
    <property type="gene ID" value="TCNE_0001507601"/>
</dbReference>
<accession>A0A183V2V6</accession>
<reference evidence="3" key="1">
    <citation type="submission" date="2016-06" db="UniProtKB">
        <authorList>
            <consortium name="WormBaseParasite"/>
        </authorList>
    </citation>
    <scope>IDENTIFICATION</scope>
</reference>
<name>A0A183V2V6_TOXCA</name>
<dbReference type="AlphaFoldDB" id="A0A183V2V6"/>
<sequence>MKTSYFSYNHVLLFLTREELDQYAAYNNWIKLGEKNRKSKGGLAIYYRCSMEKQNRGRCQHKMMAIKRPEGCFVAKTTDGGEPHKHKLPSSAADRRSLQFSCTPPKCTYRRRSWLDDLFEGVPRDLLKKVKWMRDRQKGDKMIDLEKIASDLFAQMDCRHQSELLSLCC</sequence>
<dbReference type="EMBL" id="UYWY01022617">
    <property type="protein sequence ID" value="VDM46397.1"/>
    <property type="molecule type" value="Genomic_DNA"/>
</dbReference>
<protein>
    <submittedName>
        <fullName evidence="3">FLYWCH-type domain-containing protein</fullName>
    </submittedName>
</protein>
<evidence type="ECO:0000313" key="1">
    <source>
        <dbReference type="EMBL" id="VDM46397.1"/>
    </source>
</evidence>
<organism evidence="2 3">
    <name type="scientific">Toxocara canis</name>
    <name type="common">Canine roundworm</name>
    <dbReference type="NCBI Taxonomy" id="6265"/>
    <lineage>
        <taxon>Eukaryota</taxon>
        <taxon>Metazoa</taxon>
        <taxon>Ecdysozoa</taxon>
        <taxon>Nematoda</taxon>
        <taxon>Chromadorea</taxon>
        <taxon>Rhabditida</taxon>
        <taxon>Spirurina</taxon>
        <taxon>Ascaridomorpha</taxon>
        <taxon>Ascaridoidea</taxon>
        <taxon>Toxocaridae</taxon>
        <taxon>Toxocara</taxon>
    </lineage>
</organism>
<gene>
    <name evidence="1" type="ORF">TCNE_LOCUS15076</name>
</gene>
<proteinExistence type="predicted"/>
<evidence type="ECO:0000313" key="2">
    <source>
        <dbReference type="Proteomes" id="UP000050794"/>
    </source>
</evidence>
<evidence type="ECO:0000313" key="3">
    <source>
        <dbReference type="WBParaSite" id="TCNE_0001507601-mRNA-1"/>
    </source>
</evidence>